<comment type="caution">
    <text evidence="1">The sequence shown here is derived from an EMBL/GenBank/DDBJ whole genome shotgun (WGS) entry which is preliminary data.</text>
</comment>
<sequence length="101" mass="11304">MHFVRGQVVRRTDRDFPGWVEVQVRLADGTTAVLVDKEPVFFREQTLTADTTFPVDVEIPCDVRERSADRTALIELHSHIEDEHGNGVFRVAADDVLGAAS</sequence>
<accession>A0ABQ3YQG0</accession>
<protein>
    <submittedName>
        <fullName evidence="1">Uncharacterized protein</fullName>
    </submittedName>
</protein>
<evidence type="ECO:0000313" key="1">
    <source>
        <dbReference type="EMBL" id="GID99804.1"/>
    </source>
</evidence>
<dbReference type="EMBL" id="BOML01000012">
    <property type="protein sequence ID" value="GID99804.1"/>
    <property type="molecule type" value="Genomic_DNA"/>
</dbReference>
<gene>
    <name evidence="1" type="ORF">Adu01nite_11550</name>
</gene>
<name>A0ABQ3YQG0_9ACTN</name>
<evidence type="ECO:0000313" key="2">
    <source>
        <dbReference type="Proteomes" id="UP000637628"/>
    </source>
</evidence>
<reference evidence="1 2" key="1">
    <citation type="submission" date="2021-01" db="EMBL/GenBank/DDBJ databases">
        <title>Whole genome shotgun sequence of Actinoplanes durhamensis NBRC 14914.</title>
        <authorList>
            <person name="Komaki H."/>
            <person name="Tamura T."/>
        </authorList>
    </citation>
    <scope>NUCLEOTIDE SEQUENCE [LARGE SCALE GENOMIC DNA]</scope>
    <source>
        <strain evidence="1 2">NBRC 14914</strain>
    </source>
</reference>
<dbReference type="Proteomes" id="UP000637628">
    <property type="component" value="Unassembled WGS sequence"/>
</dbReference>
<proteinExistence type="predicted"/>
<dbReference type="RefSeq" id="WP_203725469.1">
    <property type="nucleotide sequence ID" value="NZ_BAAATX010000015.1"/>
</dbReference>
<keyword evidence="2" id="KW-1185">Reference proteome</keyword>
<organism evidence="1 2">
    <name type="scientific">Paractinoplanes durhamensis</name>
    <dbReference type="NCBI Taxonomy" id="113563"/>
    <lineage>
        <taxon>Bacteria</taxon>
        <taxon>Bacillati</taxon>
        <taxon>Actinomycetota</taxon>
        <taxon>Actinomycetes</taxon>
        <taxon>Micromonosporales</taxon>
        <taxon>Micromonosporaceae</taxon>
        <taxon>Paractinoplanes</taxon>
    </lineage>
</organism>